<accession>A0A081RUE1</accession>
<dbReference type="RefSeq" id="WP_023046248.1">
    <property type="nucleotide sequence ID" value="NZ_CAWLUD010000052.1"/>
</dbReference>
<sequence>MYYIIGYENVIEFVNKTTGLHGTSLNYYNEFIKKHSVFNKIPDSNIPLITSYEGALPYCYDHLFALKDKYANNSSKISSMLINNVFYEWLYTLSKYDKIYELMNRIIKIVIINKLSSYTNGTTQKTIGLASMDFKDEFDYQDFVELMFHQLTHMILFIDDIANMHMNENTKKIHVEVEGVKSVFGNNMFPVYLLFHSYIVGVEILSFRSQLFGLNASAKYHGSTDRIVRLCKKMSSVIKENIDMFSERSREIFEESLNLLNLFESYEEIK</sequence>
<evidence type="ECO:0008006" key="3">
    <source>
        <dbReference type="Google" id="ProtNLM"/>
    </source>
</evidence>
<evidence type="ECO:0000313" key="2">
    <source>
        <dbReference type="Proteomes" id="UP000028002"/>
    </source>
</evidence>
<dbReference type="AlphaFoldDB" id="A0A081RUE1"/>
<reference evidence="1 2" key="1">
    <citation type="submission" date="2014-03" db="EMBL/GenBank/DDBJ databases">
        <title>Draft Genome of Photorhabdus temperata Meg1.</title>
        <authorList>
            <person name="Hurst S.G.IV."/>
            <person name="Morris K."/>
            <person name="Thomas K."/>
            <person name="Tisa L.S."/>
        </authorList>
    </citation>
    <scope>NUCLEOTIDE SEQUENCE [LARGE SCALE GENOMIC DNA]</scope>
    <source>
        <strain evidence="1 2">Meg1</strain>
    </source>
</reference>
<proteinExistence type="predicted"/>
<organism evidence="1 2">
    <name type="scientific">Photorhabdus temperata subsp. temperata Meg1</name>
    <dbReference type="NCBI Taxonomy" id="1393735"/>
    <lineage>
        <taxon>Bacteria</taxon>
        <taxon>Pseudomonadati</taxon>
        <taxon>Pseudomonadota</taxon>
        <taxon>Gammaproteobacteria</taxon>
        <taxon>Enterobacterales</taxon>
        <taxon>Morganellaceae</taxon>
        <taxon>Photorhabdus</taxon>
    </lineage>
</organism>
<evidence type="ECO:0000313" key="1">
    <source>
        <dbReference type="EMBL" id="KER02294.1"/>
    </source>
</evidence>
<comment type="caution">
    <text evidence="1">The sequence shown here is derived from an EMBL/GenBank/DDBJ whole genome shotgun (WGS) entry which is preliminary data.</text>
</comment>
<name>A0A081RUE1_PHOTE</name>
<protein>
    <recommendedName>
        <fullName evidence="3">HEXXH motif-containing protein</fullName>
    </recommendedName>
</protein>
<dbReference type="PATRIC" id="fig|1393735.3.peg.3166"/>
<dbReference type="EMBL" id="JGVH01000052">
    <property type="protein sequence ID" value="KER02294.1"/>
    <property type="molecule type" value="Genomic_DNA"/>
</dbReference>
<gene>
    <name evidence="1" type="ORF">MEG1DRAFT_03112</name>
</gene>
<dbReference type="Proteomes" id="UP000028002">
    <property type="component" value="Unassembled WGS sequence"/>
</dbReference>